<dbReference type="Proteomes" id="UP001172159">
    <property type="component" value="Unassembled WGS sequence"/>
</dbReference>
<comment type="caution">
    <text evidence="2">The sequence shown here is derived from an EMBL/GenBank/DDBJ whole genome shotgun (WGS) entry which is preliminary data.</text>
</comment>
<gene>
    <name evidence="2" type="ORF">B0T21DRAFT_62758</name>
</gene>
<sequence length="199" mass="22146">MRPGLWRFLKPTVTGDRVPLSTFEHCLSQWSCYPKGHWPRGTQEETSETGRKKKRNRGRGNVLFGIVQFFWYTGWHTDSMSQQLCKSEAPPCPIAPVVGPGGGPMVEARMEHVYTICVGEMVHRMFSPLSSNHHRKRPAVAGRLRAEDAEHSARDRTAPCRGSPDRQGADVTGGGAICSHASRLLCLGRFFSSWTTPAI</sequence>
<evidence type="ECO:0000313" key="2">
    <source>
        <dbReference type="EMBL" id="KAK0716477.1"/>
    </source>
</evidence>
<reference evidence="2" key="1">
    <citation type="submission" date="2023-06" db="EMBL/GenBank/DDBJ databases">
        <title>Genome-scale phylogeny and comparative genomics of the fungal order Sordariales.</title>
        <authorList>
            <consortium name="Lawrence Berkeley National Laboratory"/>
            <person name="Hensen N."/>
            <person name="Bonometti L."/>
            <person name="Westerberg I."/>
            <person name="Brannstrom I.O."/>
            <person name="Guillou S."/>
            <person name="Cros-Aarteil S."/>
            <person name="Calhoun S."/>
            <person name="Haridas S."/>
            <person name="Kuo A."/>
            <person name="Mondo S."/>
            <person name="Pangilinan J."/>
            <person name="Riley R."/>
            <person name="Labutti K."/>
            <person name="Andreopoulos B."/>
            <person name="Lipzen A."/>
            <person name="Chen C."/>
            <person name="Yanf M."/>
            <person name="Daum C."/>
            <person name="Ng V."/>
            <person name="Clum A."/>
            <person name="Steindorff A."/>
            <person name="Ohm R."/>
            <person name="Martin F."/>
            <person name="Silar P."/>
            <person name="Natvig D."/>
            <person name="Lalanne C."/>
            <person name="Gautier V."/>
            <person name="Ament-Velasquez S.L."/>
            <person name="Kruys A."/>
            <person name="Hutchinson M.I."/>
            <person name="Powell A.J."/>
            <person name="Barry K."/>
            <person name="Miller A.N."/>
            <person name="Grigoriev I.V."/>
            <person name="Debuchy R."/>
            <person name="Gladieux P."/>
            <person name="Thoren M.H."/>
            <person name="Johannesson H."/>
        </authorList>
    </citation>
    <scope>NUCLEOTIDE SEQUENCE</scope>
    <source>
        <strain evidence="2">CBS 540.89</strain>
    </source>
</reference>
<dbReference type="AlphaFoldDB" id="A0AA40AIL5"/>
<evidence type="ECO:0000256" key="1">
    <source>
        <dbReference type="SAM" id="MobiDB-lite"/>
    </source>
</evidence>
<dbReference type="EMBL" id="JAUKTV010000014">
    <property type="protein sequence ID" value="KAK0716477.1"/>
    <property type="molecule type" value="Genomic_DNA"/>
</dbReference>
<accession>A0AA40AIL5</accession>
<keyword evidence="3" id="KW-1185">Reference proteome</keyword>
<organism evidence="2 3">
    <name type="scientific">Apiosordaria backusii</name>
    <dbReference type="NCBI Taxonomy" id="314023"/>
    <lineage>
        <taxon>Eukaryota</taxon>
        <taxon>Fungi</taxon>
        <taxon>Dikarya</taxon>
        <taxon>Ascomycota</taxon>
        <taxon>Pezizomycotina</taxon>
        <taxon>Sordariomycetes</taxon>
        <taxon>Sordariomycetidae</taxon>
        <taxon>Sordariales</taxon>
        <taxon>Lasiosphaeriaceae</taxon>
        <taxon>Apiosordaria</taxon>
    </lineage>
</organism>
<feature type="compositionally biased region" description="Basic and acidic residues" evidence="1">
    <location>
        <begin position="144"/>
        <end position="168"/>
    </location>
</feature>
<feature type="region of interest" description="Disordered" evidence="1">
    <location>
        <begin position="144"/>
        <end position="169"/>
    </location>
</feature>
<proteinExistence type="predicted"/>
<protein>
    <submittedName>
        <fullName evidence="2">Uncharacterized protein</fullName>
    </submittedName>
</protein>
<evidence type="ECO:0000313" key="3">
    <source>
        <dbReference type="Proteomes" id="UP001172159"/>
    </source>
</evidence>
<name>A0AA40AIL5_9PEZI</name>